<sequence length="33" mass="3773">MTDTEYEELRAGGLGTPYKLSSLIMISEPRERE</sequence>
<evidence type="ECO:0000313" key="1">
    <source>
        <dbReference type="EMBL" id="MBB5074167.1"/>
    </source>
</evidence>
<gene>
    <name evidence="1" type="ORF">HNQ69_001304</name>
</gene>
<comment type="caution">
    <text evidence="1">The sequence shown here is derived from an EMBL/GenBank/DDBJ whole genome shotgun (WGS) entry which is preliminary data.</text>
</comment>
<organism evidence="1 2">
    <name type="scientific">Bartonella callosciuri</name>
    <dbReference type="NCBI Taxonomy" id="686223"/>
    <lineage>
        <taxon>Bacteria</taxon>
        <taxon>Pseudomonadati</taxon>
        <taxon>Pseudomonadota</taxon>
        <taxon>Alphaproteobacteria</taxon>
        <taxon>Hyphomicrobiales</taxon>
        <taxon>Bartonellaceae</taxon>
        <taxon>Bartonella</taxon>
    </lineage>
</organism>
<keyword evidence="2" id="KW-1185">Reference proteome</keyword>
<evidence type="ECO:0000313" key="2">
    <source>
        <dbReference type="Proteomes" id="UP000561417"/>
    </source>
</evidence>
<protein>
    <submittedName>
        <fullName evidence="1">Uncharacterized protein</fullName>
    </submittedName>
</protein>
<reference evidence="1 2" key="1">
    <citation type="submission" date="2020-08" db="EMBL/GenBank/DDBJ databases">
        <title>Genomic Encyclopedia of Type Strains, Phase IV (KMG-IV): sequencing the most valuable type-strain genomes for metagenomic binning, comparative biology and taxonomic classification.</title>
        <authorList>
            <person name="Goeker M."/>
        </authorList>
    </citation>
    <scope>NUCLEOTIDE SEQUENCE [LARGE SCALE GENOMIC DNA]</scope>
    <source>
        <strain evidence="1 2">DSM 28538</strain>
    </source>
</reference>
<dbReference type="EMBL" id="JACHIM010000006">
    <property type="protein sequence ID" value="MBB5074167.1"/>
    <property type="molecule type" value="Genomic_DNA"/>
</dbReference>
<accession>A0A840P1K1</accession>
<name>A0A840P1K1_9HYPH</name>
<dbReference type="Proteomes" id="UP000561417">
    <property type="component" value="Unassembled WGS sequence"/>
</dbReference>
<proteinExistence type="predicted"/>
<dbReference type="AlphaFoldDB" id="A0A840P1K1"/>